<dbReference type="FunFam" id="1.20.200.10:FF:000001">
    <property type="entry name" value="Fumarate hydratase, mitochondrial"/>
    <property type="match status" value="1"/>
</dbReference>
<proteinExistence type="predicted"/>
<dbReference type="InterPro" id="IPR024083">
    <property type="entry name" value="Fumarase/histidase_N"/>
</dbReference>
<evidence type="ECO:0000259" key="2">
    <source>
        <dbReference type="Pfam" id="PF00206"/>
    </source>
</evidence>
<name>A0A1F5YLH2_9BACT</name>
<feature type="domain" description="Fumarase C C-terminal" evidence="3">
    <location>
        <begin position="407"/>
        <end position="458"/>
    </location>
</feature>
<dbReference type="PROSITE" id="PS00163">
    <property type="entry name" value="FUMARATE_LYASES"/>
    <property type="match status" value="1"/>
</dbReference>
<feature type="domain" description="Fumarate lyase N-terminal" evidence="2">
    <location>
        <begin position="11"/>
        <end position="340"/>
    </location>
</feature>
<dbReference type="Pfam" id="PF00206">
    <property type="entry name" value="Lyase_1"/>
    <property type="match status" value="1"/>
</dbReference>
<dbReference type="InterPro" id="IPR000362">
    <property type="entry name" value="Fumarate_lyase_fam"/>
</dbReference>
<organism evidence="4 5">
    <name type="scientific">Candidatus Glassbacteria bacterium RIFCSPLOWO2_12_FULL_58_11</name>
    <dbReference type="NCBI Taxonomy" id="1817867"/>
    <lineage>
        <taxon>Bacteria</taxon>
        <taxon>Candidatus Glassiibacteriota</taxon>
    </lineage>
</organism>
<dbReference type="GO" id="GO:0006531">
    <property type="term" value="P:aspartate metabolic process"/>
    <property type="evidence" value="ECO:0007669"/>
    <property type="project" value="TreeGrafter"/>
</dbReference>
<evidence type="ECO:0000313" key="5">
    <source>
        <dbReference type="Proteomes" id="UP000179129"/>
    </source>
</evidence>
<dbReference type="FunFam" id="1.10.275.10:FF:000001">
    <property type="entry name" value="Fumarate hydratase, mitochondrial"/>
    <property type="match status" value="1"/>
</dbReference>
<dbReference type="NCBIfam" id="NF008909">
    <property type="entry name" value="PRK12273.1"/>
    <property type="match status" value="1"/>
</dbReference>
<evidence type="ECO:0000256" key="1">
    <source>
        <dbReference type="ARBA" id="ARBA00023239"/>
    </source>
</evidence>
<dbReference type="STRING" id="1817867.A3F83_05710"/>
<dbReference type="PRINTS" id="PR00149">
    <property type="entry name" value="FUMRATELYASE"/>
</dbReference>
<dbReference type="InterPro" id="IPR008948">
    <property type="entry name" value="L-Aspartase-like"/>
</dbReference>
<protein>
    <submittedName>
        <fullName evidence="4">Aspartate ammonia-lyase</fullName>
    </submittedName>
</protein>
<comment type="caution">
    <text evidence="4">The sequence shown here is derived from an EMBL/GenBank/DDBJ whole genome shotgun (WGS) entry which is preliminary data.</text>
</comment>
<evidence type="ECO:0000313" key="4">
    <source>
        <dbReference type="EMBL" id="OGG00817.1"/>
    </source>
</evidence>
<reference evidence="4 5" key="1">
    <citation type="journal article" date="2016" name="Nat. Commun.">
        <title>Thousands of microbial genomes shed light on interconnected biogeochemical processes in an aquifer system.</title>
        <authorList>
            <person name="Anantharaman K."/>
            <person name="Brown C.T."/>
            <person name="Hug L.A."/>
            <person name="Sharon I."/>
            <person name="Castelle C.J."/>
            <person name="Probst A.J."/>
            <person name="Thomas B.C."/>
            <person name="Singh A."/>
            <person name="Wilkins M.J."/>
            <person name="Karaoz U."/>
            <person name="Brodie E.L."/>
            <person name="Williams K.H."/>
            <person name="Hubbard S.S."/>
            <person name="Banfield J.F."/>
        </authorList>
    </citation>
    <scope>NUCLEOTIDE SEQUENCE [LARGE SCALE GENOMIC DNA]</scope>
</reference>
<dbReference type="Proteomes" id="UP000179129">
    <property type="component" value="Unassembled WGS sequence"/>
</dbReference>
<dbReference type="CDD" id="cd01596">
    <property type="entry name" value="Aspartase_like"/>
    <property type="match status" value="1"/>
</dbReference>
<dbReference type="InterPro" id="IPR020557">
    <property type="entry name" value="Fumarate_lyase_CS"/>
</dbReference>
<dbReference type="Gene3D" id="1.10.275.10">
    <property type="entry name" value="Fumarase/aspartase (N-terminal domain)"/>
    <property type="match status" value="1"/>
</dbReference>
<keyword evidence="1 4" id="KW-0456">Lyase</keyword>
<sequence>MSYRIEKDSLGEVRVPADKYWGAQTQRAVENFPVSGRTLPPEMTWAASTIKKAAALVHADLGLLEPKVAGAIAAAADRVIAGELDDNFVVDIYQAGAGTSFNMNVNEVLANLAEEALGGERGRYKLVSPNDQVNMGQSTNDVVPTAIRLACLKLSGTLIGEVSQLAKAFEERAAAFRDLVTTGRTHLQDAVPITLGQEFGGYGHTLKKCAKRLGTAFNRAGVLGLGGSAAGTGLNTHPEYQSRVIGVLRQLTGFELSADTDLFAAMSSMDVFVDIAARMKAVALELLKITNDLRLLASGPTSGLAEIRLPSLQPGSSIMPGKVNPVIPEMTAMVCFQVIGNEACVAFAAQAGQLQLNVMLPVIAQNVLESARLLTRAANLLNTKCVAGIEADPQRCREYFEKSLGTATVLNPVLGYLNTAEVVKESMRSGKSLKAIILDRKILTPEELERALDPQRITRPGILEKD</sequence>
<gene>
    <name evidence="4" type="primary">aspA</name>
    <name evidence="4" type="ORF">A3F83_05710</name>
</gene>
<dbReference type="InterPro" id="IPR018951">
    <property type="entry name" value="Fumarase_C_C"/>
</dbReference>
<dbReference type="SUPFAM" id="SSF48557">
    <property type="entry name" value="L-aspartase-like"/>
    <property type="match status" value="1"/>
</dbReference>
<dbReference type="PANTHER" id="PTHR42696:SF2">
    <property type="entry name" value="ASPARTATE AMMONIA-LYASE"/>
    <property type="match status" value="1"/>
</dbReference>
<dbReference type="InterPro" id="IPR022761">
    <property type="entry name" value="Fumarate_lyase_N"/>
</dbReference>
<dbReference type="AlphaFoldDB" id="A0A1F5YLH2"/>
<dbReference type="Gene3D" id="1.20.200.10">
    <property type="entry name" value="Fumarase/aspartase (Central domain)"/>
    <property type="match status" value="1"/>
</dbReference>
<dbReference type="PRINTS" id="PR00145">
    <property type="entry name" value="ARGSUCLYASE"/>
</dbReference>
<dbReference type="PANTHER" id="PTHR42696">
    <property type="entry name" value="ASPARTATE AMMONIA-LYASE"/>
    <property type="match status" value="1"/>
</dbReference>
<evidence type="ECO:0000259" key="3">
    <source>
        <dbReference type="Pfam" id="PF10415"/>
    </source>
</evidence>
<dbReference type="EMBL" id="MFIX01000239">
    <property type="protein sequence ID" value="OGG00817.1"/>
    <property type="molecule type" value="Genomic_DNA"/>
</dbReference>
<dbReference type="GO" id="GO:0005829">
    <property type="term" value="C:cytosol"/>
    <property type="evidence" value="ECO:0007669"/>
    <property type="project" value="TreeGrafter"/>
</dbReference>
<dbReference type="GO" id="GO:0008797">
    <property type="term" value="F:aspartate ammonia-lyase activity"/>
    <property type="evidence" value="ECO:0007669"/>
    <property type="project" value="TreeGrafter"/>
</dbReference>
<accession>A0A1F5YLH2</accession>
<dbReference type="Pfam" id="PF10415">
    <property type="entry name" value="FumaraseC_C"/>
    <property type="match status" value="1"/>
</dbReference>
<dbReference type="Gene3D" id="1.10.40.30">
    <property type="entry name" value="Fumarase/aspartase (C-terminal domain)"/>
    <property type="match status" value="1"/>
</dbReference>
<dbReference type="InterPro" id="IPR051546">
    <property type="entry name" value="Aspartate_Ammonia-Lyase"/>
</dbReference>
<dbReference type="GO" id="GO:0006099">
    <property type="term" value="P:tricarboxylic acid cycle"/>
    <property type="evidence" value="ECO:0007669"/>
    <property type="project" value="InterPro"/>
</dbReference>